<gene>
    <name evidence="1" type="ORF">HHL11_10755</name>
</gene>
<dbReference type="PANTHER" id="PTHR36439:SF1">
    <property type="entry name" value="DUF1697 DOMAIN-CONTAINING PROTEIN"/>
    <property type="match status" value="1"/>
</dbReference>
<sequence length="171" mass="18760">MPRQAAFLRGISPMNCKMPELAAAFEGAGFTDVKTVLSSGNVLFTERGTPASLKKKAEAAMEAHLGKSFMTFVRPVSELQDLLAEDPFQHFKLPAKAKRIATFLSDAKAPAPKLPIEMQQAQILAVEDGIVFSAYVPQENDPAFMRLIEKTFGKEVTTRTWDTMRKVVAAA</sequence>
<dbReference type="AlphaFoldDB" id="A0A848H3V2"/>
<dbReference type="RefSeq" id="WP_169418378.1">
    <property type="nucleotide sequence ID" value="NZ_JABBFX010000001.1"/>
</dbReference>
<name>A0A848H3V2_9BURK</name>
<dbReference type="Pfam" id="PF08002">
    <property type="entry name" value="DUF1697"/>
    <property type="match status" value="1"/>
</dbReference>
<proteinExistence type="predicted"/>
<dbReference type="Proteomes" id="UP000541185">
    <property type="component" value="Unassembled WGS sequence"/>
</dbReference>
<accession>A0A848H3V2</accession>
<dbReference type="PIRSF" id="PIRSF008502">
    <property type="entry name" value="UCP008502"/>
    <property type="match status" value="1"/>
</dbReference>
<reference evidence="1 2" key="1">
    <citation type="submission" date="2020-04" db="EMBL/GenBank/DDBJ databases">
        <title>Ramlibacter sp. G-1-2-2 isolated from soil.</title>
        <authorList>
            <person name="Dahal R.H."/>
        </authorList>
    </citation>
    <scope>NUCLEOTIDE SEQUENCE [LARGE SCALE GENOMIC DNA]</scope>
    <source>
        <strain evidence="1 2">G-1-2-2</strain>
    </source>
</reference>
<dbReference type="Gene3D" id="3.30.70.1280">
    <property type="entry name" value="SP0830-like domains"/>
    <property type="match status" value="1"/>
</dbReference>
<evidence type="ECO:0000313" key="1">
    <source>
        <dbReference type="EMBL" id="NML44231.1"/>
    </source>
</evidence>
<keyword evidence="2" id="KW-1185">Reference proteome</keyword>
<organism evidence="1 2">
    <name type="scientific">Ramlibacter agri</name>
    <dbReference type="NCBI Taxonomy" id="2728837"/>
    <lineage>
        <taxon>Bacteria</taxon>
        <taxon>Pseudomonadati</taxon>
        <taxon>Pseudomonadota</taxon>
        <taxon>Betaproteobacteria</taxon>
        <taxon>Burkholderiales</taxon>
        <taxon>Comamonadaceae</taxon>
        <taxon>Ramlibacter</taxon>
    </lineage>
</organism>
<dbReference type="InterPro" id="IPR012545">
    <property type="entry name" value="DUF1697"/>
</dbReference>
<dbReference type="SUPFAM" id="SSF160379">
    <property type="entry name" value="SP0830-like"/>
    <property type="match status" value="1"/>
</dbReference>
<comment type="caution">
    <text evidence="1">The sequence shown here is derived from an EMBL/GenBank/DDBJ whole genome shotgun (WGS) entry which is preliminary data.</text>
</comment>
<evidence type="ECO:0000313" key="2">
    <source>
        <dbReference type="Proteomes" id="UP000541185"/>
    </source>
</evidence>
<protein>
    <submittedName>
        <fullName evidence="1">DUF1697 domain-containing protein</fullName>
    </submittedName>
</protein>
<dbReference type="EMBL" id="JABBFX010000001">
    <property type="protein sequence ID" value="NML44231.1"/>
    <property type="molecule type" value="Genomic_DNA"/>
</dbReference>
<dbReference type="PANTHER" id="PTHR36439">
    <property type="entry name" value="BLL4334 PROTEIN"/>
    <property type="match status" value="1"/>
</dbReference>